<organism evidence="3 4">
    <name type="scientific">Nocardioides plantarum</name>
    <dbReference type="NCBI Taxonomy" id="29299"/>
    <lineage>
        <taxon>Bacteria</taxon>
        <taxon>Bacillati</taxon>
        <taxon>Actinomycetota</taxon>
        <taxon>Actinomycetes</taxon>
        <taxon>Propionibacteriales</taxon>
        <taxon>Nocardioidaceae</taxon>
        <taxon>Nocardioides</taxon>
    </lineage>
</organism>
<evidence type="ECO:0000313" key="4">
    <source>
        <dbReference type="Proteomes" id="UP001589750"/>
    </source>
</evidence>
<evidence type="ECO:0000256" key="1">
    <source>
        <dbReference type="SAM" id="MobiDB-lite"/>
    </source>
</evidence>
<feature type="compositionally biased region" description="Low complexity" evidence="1">
    <location>
        <begin position="41"/>
        <end position="50"/>
    </location>
</feature>
<feature type="compositionally biased region" description="Low complexity" evidence="1">
    <location>
        <begin position="16"/>
        <end position="29"/>
    </location>
</feature>
<dbReference type="Proteomes" id="UP001589750">
    <property type="component" value="Unassembled WGS sequence"/>
</dbReference>
<feature type="region of interest" description="Disordered" evidence="1">
    <location>
        <begin position="1"/>
        <end position="52"/>
    </location>
</feature>
<accession>A0ABV5K9W4</accession>
<dbReference type="RefSeq" id="WP_140007855.1">
    <property type="nucleotide sequence ID" value="NZ_JBHMDG010000012.1"/>
</dbReference>
<keyword evidence="2" id="KW-0812">Transmembrane</keyword>
<proteinExistence type="predicted"/>
<feature type="compositionally biased region" description="Polar residues" evidence="1">
    <location>
        <begin position="1"/>
        <end position="11"/>
    </location>
</feature>
<feature type="transmembrane region" description="Helical" evidence="2">
    <location>
        <begin position="58"/>
        <end position="84"/>
    </location>
</feature>
<keyword evidence="4" id="KW-1185">Reference proteome</keyword>
<keyword evidence="2" id="KW-1133">Transmembrane helix</keyword>
<feature type="compositionally biased region" description="Gly residues" evidence="1">
    <location>
        <begin position="30"/>
        <end position="40"/>
    </location>
</feature>
<feature type="transmembrane region" description="Helical" evidence="2">
    <location>
        <begin position="96"/>
        <end position="123"/>
    </location>
</feature>
<comment type="caution">
    <text evidence="3">The sequence shown here is derived from an EMBL/GenBank/DDBJ whole genome shotgun (WGS) entry which is preliminary data.</text>
</comment>
<evidence type="ECO:0000313" key="3">
    <source>
        <dbReference type="EMBL" id="MFB9313526.1"/>
    </source>
</evidence>
<sequence length="245" mass="25333">MSNPYDPNAGNNPYEPNASNNPYGSPASSGGYGQGGGYGDPYGQQPNPYGEGPKKTDAVSIVGFVLSLTCCLSIVGAILGFVGLSRTKGGKRKGRWAAVSAAIIGIIGTLVAGGVIVAIVFFANSVVDVDEAKVGECADVSNDNGDSVLLTEQDCDGKHDAEITWVGKVSDVENLDVAPSNPDDFTDAGASLLICTALMDPADVTTLGDDVEYQYVTQDTSPKSTDAALCYAEKKSGSFTEKQLN</sequence>
<gene>
    <name evidence="3" type="ORF">ACFFRI_10780</name>
</gene>
<evidence type="ECO:0000256" key="2">
    <source>
        <dbReference type="SAM" id="Phobius"/>
    </source>
</evidence>
<name>A0ABV5K9W4_9ACTN</name>
<reference evidence="3 4" key="1">
    <citation type="submission" date="2024-09" db="EMBL/GenBank/DDBJ databases">
        <authorList>
            <person name="Sun Q."/>
            <person name="Mori K."/>
        </authorList>
    </citation>
    <scope>NUCLEOTIDE SEQUENCE [LARGE SCALE GENOMIC DNA]</scope>
    <source>
        <strain evidence="3 4">JCM 9626</strain>
    </source>
</reference>
<protein>
    <submittedName>
        <fullName evidence="3">DUF4190 domain-containing protein</fullName>
    </submittedName>
</protein>
<dbReference type="EMBL" id="JBHMDG010000012">
    <property type="protein sequence ID" value="MFB9313526.1"/>
    <property type="molecule type" value="Genomic_DNA"/>
</dbReference>
<keyword evidence="2" id="KW-0472">Membrane</keyword>